<dbReference type="AlphaFoldDB" id="A0A0E9SCI3"/>
<proteinExistence type="predicted"/>
<reference evidence="1" key="1">
    <citation type="submission" date="2014-11" db="EMBL/GenBank/DDBJ databases">
        <authorList>
            <person name="Amaro Gonzalez C."/>
        </authorList>
    </citation>
    <scope>NUCLEOTIDE SEQUENCE</scope>
</reference>
<protein>
    <submittedName>
        <fullName evidence="1">Uncharacterized protein</fullName>
    </submittedName>
</protein>
<name>A0A0E9SCI3_ANGAN</name>
<sequence>MHQYEFSRGAKFELKLVSHGTLVWHSTCMNF</sequence>
<reference evidence="1" key="2">
    <citation type="journal article" date="2015" name="Fish Shellfish Immunol.">
        <title>Early steps in the European eel (Anguilla anguilla)-Vibrio vulnificus interaction in the gills: Role of the RtxA13 toxin.</title>
        <authorList>
            <person name="Callol A."/>
            <person name="Pajuelo D."/>
            <person name="Ebbesson L."/>
            <person name="Teles M."/>
            <person name="MacKenzie S."/>
            <person name="Amaro C."/>
        </authorList>
    </citation>
    <scope>NUCLEOTIDE SEQUENCE</scope>
</reference>
<organism evidence="1">
    <name type="scientific">Anguilla anguilla</name>
    <name type="common">European freshwater eel</name>
    <name type="synonym">Muraena anguilla</name>
    <dbReference type="NCBI Taxonomy" id="7936"/>
    <lineage>
        <taxon>Eukaryota</taxon>
        <taxon>Metazoa</taxon>
        <taxon>Chordata</taxon>
        <taxon>Craniata</taxon>
        <taxon>Vertebrata</taxon>
        <taxon>Euteleostomi</taxon>
        <taxon>Actinopterygii</taxon>
        <taxon>Neopterygii</taxon>
        <taxon>Teleostei</taxon>
        <taxon>Anguilliformes</taxon>
        <taxon>Anguillidae</taxon>
        <taxon>Anguilla</taxon>
    </lineage>
</organism>
<dbReference type="EMBL" id="GBXM01069478">
    <property type="protein sequence ID" value="JAH39099.1"/>
    <property type="molecule type" value="Transcribed_RNA"/>
</dbReference>
<accession>A0A0E9SCI3</accession>
<evidence type="ECO:0000313" key="1">
    <source>
        <dbReference type="EMBL" id="JAH39099.1"/>
    </source>
</evidence>